<feature type="compositionally biased region" description="Basic and acidic residues" evidence="8">
    <location>
        <begin position="1989"/>
        <end position="2001"/>
    </location>
</feature>
<evidence type="ECO:0000256" key="7">
    <source>
        <dbReference type="ARBA" id="ARBA00023180"/>
    </source>
</evidence>
<feature type="compositionally biased region" description="Basic and acidic residues" evidence="8">
    <location>
        <begin position="1843"/>
        <end position="1859"/>
    </location>
</feature>
<feature type="transmembrane region" description="Helical" evidence="9">
    <location>
        <begin position="12"/>
        <end position="31"/>
    </location>
</feature>
<evidence type="ECO:0000259" key="11">
    <source>
        <dbReference type="PROSITE" id="PS51034"/>
    </source>
</evidence>
<feature type="region of interest" description="Disordered" evidence="8">
    <location>
        <begin position="1712"/>
        <end position="1758"/>
    </location>
</feature>
<evidence type="ECO:0000256" key="2">
    <source>
        <dbReference type="ARBA" id="ARBA00005585"/>
    </source>
</evidence>
<dbReference type="GO" id="GO:0005886">
    <property type="term" value="C:plasma membrane"/>
    <property type="evidence" value="ECO:0007669"/>
    <property type="project" value="UniProtKB-SubCell"/>
</dbReference>
<feature type="compositionally biased region" description="Basic and acidic residues" evidence="8">
    <location>
        <begin position="1733"/>
        <end position="1755"/>
    </location>
</feature>
<feature type="region of interest" description="Disordered" evidence="8">
    <location>
        <begin position="1476"/>
        <end position="1699"/>
    </location>
</feature>
<accession>A0ABD2LK29</accession>
<feature type="transmembrane region" description="Helical" evidence="9">
    <location>
        <begin position="859"/>
        <end position="879"/>
    </location>
</feature>
<feature type="transmembrane region" description="Helical" evidence="9">
    <location>
        <begin position="971"/>
        <end position="994"/>
    </location>
</feature>
<feature type="region of interest" description="Disordered" evidence="8">
    <location>
        <begin position="1814"/>
        <end position="1874"/>
    </location>
</feature>
<keyword evidence="6 9" id="KW-0472">Membrane</keyword>
<organism evidence="12 13">
    <name type="scientific">Heterodera trifolii</name>
    <dbReference type="NCBI Taxonomy" id="157864"/>
    <lineage>
        <taxon>Eukaryota</taxon>
        <taxon>Metazoa</taxon>
        <taxon>Ecdysozoa</taxon>
        <taxon>Nematoda</taxon>
        <taxon>Chromadorea</taxon>
        <taxon>Rhabditida</taxon>
        <taxon>Tylenchina</taxon>
        <taxon>Tylenchomorpha</taxon>
        <taxon>Tylenchoidea</taxon>
        <taxon>Heteroderidae</taxon>
        <taxon>Heteroderinae</taxon>
        <taxon>Heterodera</taxon>
    </lineage>
</organism>
<feature type="transmembrane region" description="Helical" evidence="9">
    <location>
        <begin position="1930"/>
        <end position="1952"/>
    </location>
</feature>
<feature type="compositionally biased region" description="Basic and acidic residues" evidence="8">
    <location>
        <begin position="1665"/>
        <end position="1675"/>
    </location>
</feature>
<comment type="similarity">
    <text evidence="2">Belongs to the patched family.</text>
</comment>
<dbReference type="InterPro" id="IPR056953">
    <property type="entry name" value="CUT_N"/>
</dbReference>
<dbReference type="Pfam" id="PF25301">
    <property type="entry name" value="CUT_C"/>
    <property type="match status" value="1"/>
</dbReference>
<feature type="compositionally biased region" description="Low complexity" evidence="8">
    <location>
        <begin position="1618"/>
        <end position="1631"/>
    </location>
</feature>
<feature type="region of interest" description="Disordered" evidence="8">
    <location>
        <begin position="1065"/>
        <end position="1087"/>
    </location>
</feature>
<dbReference type="SUPFAM" id="SSF82866">
    <property type="entry name" value="Multidrug efflux transporter AcrB transmembrane domain"/>
    <property type="match status" value="2"/>
</dbReference>
<feature type="transmembrane region" description="Helical" evidence="9">
    <location>
        <begin position="886"/>
        <end position="908"/>
    </location>
</feature>
<feature type="transmembrane region" description="Helical" evidence="9">
    <location>
        <begin position="1000"/>
        <end position="1029"/>
    </location>
</feature>
<dbReference type="Pfam" id="PF25057">
    <property type="entry name" value="CUT_N"/>
    <property type="match status" value="1"/>
</dbReference>
<feature type="compositionally biased region" description="Basic and acidic residues" evidence="8">
    <location>
        <begin position="456"/>
        <end position="568"/>
    </location>
</feature>
<evidence type="ECO:0000256" key="3">
    <source>
        <dbReference type="ARBA" id="ARBA00022475"/>
    </source>
</evidence>
<feature type="compositionally biased region" description="Basic and acidic residues" evidence="8">
    <location>
        <begin position="1489"/>
        <end position="1507"/>
    </location>
</feature>
<dbReference type="SMART" id="SM00241">
    <property type="entry name" value="ZP"/>
    <property type="match status" value="1"/>
</dbReference>
<evidence type="ECO:0000256" key="4">
    <source>
        <dbReference type="ARBA" id="ARBA00022692"/>
    </source>
</evidence>
<dbReference type="PROSITE" id="PS50156">
    <property type="entry name" value="SSD"/>
    <property type="match status" value="1"/>
</dbReference>
<dbReference type="InterPro" id="IPR001507">
    <property type="entry name" value="ZP_dom"/>
</dbReference>
<dbReference type="EMBL" id="JBICBT010000375">
    <property type="protein sequence ID" value="KAL3115581.1"/>
    <property type="molecule type" value="Genomic_DNA"/>
</dbReference>
<dbReference type="PROSITE" id="PS51257">
    <property type="entry name" value="PROKAR_LIPOPROTEIN"/>
    <property type="match status" value="1"/>
</dbReference>
<evidence type="ECO:0000259" key="10">
    <source>
        <dbReference type="PROSITE" id="PS50156"/>
    </source>
</evidence>
<keyword evidence="7" id="KW-0325">Glycoprotein</keyword>
<proteinExistence type="inferred from homology"/>
<keyword evidence="3" id="KW-1003">Cell membrane</keyword>
<evidence type="ECO:0000256" key="8">
    <source>
        <dbReference type="SAM" id="MobiDB-lite"/>
    </source>
</evidence>
<evidence type="ECO:0000256" key="9">
    <source>
        <dbReference type="SAM" id="Phobius"/>
    </source>
</evidence>
<evidence type="ECO:0008006" key="14">
    <source>
        <dbReference type="Google" id="ProtNLM"/>
    </source>
</evidence>
<dbReference type="Proteomes" id="UP001620626">
    <property type="component" value="Unassembled WGS sequence"/>
</dbReference>
<dbReference type="InterPro" id="IPR003392">
    <property type="entry name" value="PTHD_SSD"/>
</dbReference>
<feature type="transmembrane region" description="Helical" evidence="9">
    <location>
        <begin position="280"/>
        <end position="302"/>
    </location>
</feature>
<feature type="compositionally biased region" description="Basic and acidic residues" evidence="8">
    <location>
        <begin position="1553"/>
        <end position="1572"/>
    </location>
</feature>
<feature type="compositionally biased region" description="Basic and acidic residues" evidence="8">
    <location>
        <begin position="1956"/>
        <end position="1969"/>
    </location>
</feature>
<dbReference type="FunFam" id="1.20.1640.10:FF:000013">
    <property type="entry name" value="PaTched Related family"/>
    <property type="match status" value="1"/>
</dbReference>
<evidence type="ECO:0000313" key="13">
    <source>
        <dbReference type="Proteomes" id="UP001620626"/>
    </source>
</evidence>
<feature type="domain" description="ZP" evidence="11">
    <location>
        <begin position="1228"/>
        <end position="1476"/>
    </location>
</feature>
<feature type="compositionally biased region" description="Basic and acidic residues" evidence="8">
    <location>
        <begin position="2016"/>
        <end position="2037"/>
    </location>
</feature>
<comment type="caution">
    <text evidence="12">The sequence shown here is derived from an EMBL/GenBank/DDBJ whole genome shotgun (WGS) entry which is preliminary data.</text>
</comment>
<sequence>MIRYFFDFLGHAIAKWPIAFGALSLALSLLLSCGITRLQLKDHIRDGYTPENAPSWAETAEMRRFWNSTGDPMRTFVLIRSKLPDRNLLRLDLLSRSVRLHQFILHEFVPPLANASAPCTYSDLCSPYCEFNFPLELFVDALNESVAEHRMQLSNSSEKDGQNNANKNNLSFPVASVHSFRVPLEWFLFGVSLKGPAEREKPAQKVEQQMTNMNSVYMIQLTFSADRSTPAKSRQLSQWEMSLYDFLRFDYNDTLLDVQVIGMDILDNEMTRDNHETVPFFSTGLLLVVAFVAVNVFGTVSFRRVQLSAFGPLLLVLATVCCPLLAIGSTFGAMALLGFRINSFLLVLPYLVLGIGVDDGFLLMHRWFQLAESVKSVPRRLRLVLADIGPSVTVTSLTNVISFGIGAFTPTPEIRLFCFGTALALTFDYVLQITLFCPIMQFSAYFEQSSADNDHELKGQRNKEIKIIEKKDESKQTERGKTAKRKEEEKRGGKVKEEKEQKGGGKESGEEEEKRRRGKGSGEGEEKRGKGSGEGEGEEKRGGKEEKEQKGGGRGSEEGKGKENKESDCLSLREPSGGKRKWSPLEQKNLDGKEGEIGTTAADLLDGFLDVYCTLLRNRCFAAFLLFSTLCYWYGSLRGSLSIQSKLDTRKILPKGSKLQETFILLEQFVWANHFTVTVKIDGLLNVSSTEEMRLFYELVQHFERIPRSKGPSSSLVWLRDFERFCRYEDDNLMKMERFIKELELGELNEETEEEKGAVNRTNEVTLCRLDQFLGMPFYSHWAPFIRQHVDSITGCPSVHCFILVFAYQNVSGWDVRIELMQRWRAIAKAHSRRMPWLNFSVWEYNAQFVDQMLSLPSVTVHSFLLTMCCMLFVCALFVPSLFSVLFAGLSISSISVGVFGFLSWLHFDLDPVTMAATLMSIGLSVDFTAHITYHFRQSHRIESNNDHLTGNENVRFVPLLSKEDKLKHTLAAVGWPMIQSGVSTALCISPLLFTHKYAPGVFVFAVFLVSAWGLLHGLLLLPCALSFLPLRGFSSRPFHCVLNFLTWRRKLRIWEGKAATNGREGEEKLGQLGGGSELRGTKNHDHGRKAEEINGEMEKGAAKVVGHHRPAAEVAALPPVSQHSRRMHFGRIGGGVTRDFHRSPLTFFDPKPSRAVQLAFPPIALPPPLLPMSHPFFVSSPLSPSMNPFAFPFSPLCSPFLLLLLLFPEGLRLISIDNDIIGEPDIECLDQEIRVWVRTRKFFQGRIYTKGKADDPECAKDDFSTRRTKKVHFDLRLGRCGMKSLRSFDPRGMYYGVTLVISFHPLFITKVDQAFHVKCFFEEAQRGLTAELGVSMLPTTEVEARHGIPGCSYSIHRSSIDDLDAGKPAGSAIQFARVGDKVLHQWHCDDQMFGILINNCFVTDGVRQKHRVIDEKGCPVDPIAITGIRYASDLQRAYAESQVFKFADRPGVWFFCQIQMCMKKDGMCDGITPPGCATTSAPTKGVRGRIEIEKRKGGEDERKGEKEDEETTEGTEGNNSSIEQQEKGESRKAEEEEKEVNEEQQKFSTSRKSTERAGEEAEGTADERTEEGQTEGEELANGTTKRPESVGRKRMGSQTVSQIAAPSKQRLRENAFGSVSSYGGYGVPSPIGTGEAEEQAQADGVTAFGPGFLSNQLGEGPLRVGRDPPGKTESPDESNPTEPSVGGLKGQPQMAMSAEFETEDDLISKTIVDNMPTPGRTFTDSAPMAENGKMKDTERETAKTTESGQKKDYSDYETDVTVPPNLTDLLANLQPADISARNLQRMFRDSVTDRRTLLHGFDLLIRKIKKEEGEKEKTKGKRKMGRRDEENGGEATEAEQSEGQRKWERLAEKQRTARDSPIGEIPSISRIGQENHMGKWHAFRHSDGPNDSPMIAGQLLIYDLDERPPATEEKLRNPSAECAITRNGMAMALIGGAALAAILLLMAFFVLSRRERSDSPRGEIKSEGKAAGGKGKTDDGGGGATEGGGRERRKRGDGGGDKAAQSQRRKRRRRGGEAESERNDGRRREGEAEEGGRRHKANGGNGAGGEAKRRVKGTTEGTGEEGNGHPRNASHRSSFKNQQLKMIKVIS</sequence>
<feature type="transmembrane region" description="Helical" evidence="9">
    <location>
        <begin position="314"/>
        <end position="337"/>
    </location>
</feature>
<keyword evidence="4 9" id="KW-0812">Transmembrane</keyword>
<dbReference type="Gene3D" id="1.20.1640.10">
    <property type="entry name" value="Multidrug efflux transporter AcrB transmembrane domain"/>
    <property type="match status" value="2"/>
</dbReference>
<keyword evidence="5 9" id="KW-1133">Transmembrane helix</keyword>
<dbReference type="PROSITE" id="PS51034">
    <property type="entry name" value="ZP_2"/>
    <property type="match status" value="1"/>
</dbReference>
<reference evidence="12 13" key="1">
    <citation type="submission" date="2024-10" db="EMBL/GenBank/DDBJ databases">
        <authorList>
            <person name="Kim D."/>
        </authorList>
    </citation>
    <scope>NUCLEOTIDE SEQUENCE [LARGE SCALE GENOMIC DNA]</scope>
    <source>
        <strain evidence="12">BH-2024</strain>
    </source>
</reference>
<feature type="transmembrane region" description="Helical" evidence="9">
    <location>
        <begin position="414"/>
        <end position="431"/>
    </location>
</feature>
<feature type="compositionally biased region" description="Basic and acidic residues" evidence="8">
    <location>
        <begin position="1525"/>
        <end position="1546"/>
    </location>
</feature>
<feature type="region of interest" description="Disordered" evidence="8">
    <location>
        <begin position="456"/>
        <end position="592"/>
    </location>
</feature>
<dbReference type="InterPro" id="IPR000731">
    <property type="entry name" value="SSD"/>
</dbReference>
<dbReference type="InterPro" id="IPR051697">
    <property type="entry name" value="Patched_domain-protein"/>
</dbReference>
<evidence type="ECO:0000256" key="1">
    <source>
        <dbReference type="ARBA" id="ARBA00004651"/>
    </source>
</evidence>
<evidence type="ECO:0000256" key="6">
    <source>
        <dbReference type="ARBA" id="ARBA00023136"/>
    </source>
</evidence>
<gene>
    <name evidence="12" type="ORF">niasHT_014258</name>
</gene>
<evidence type="ECO:0000313" key="12">
    <source>
        <dbReference type="EMBL" id="KAL3115581.1"/>
    </source>
</evidence>
<keyword evidence="13" id="KW-1185">Reference proteome</keyword>
<feature type="transmembrane region" description="Helical" evidence="9">
    <location>
        <begin position="384"/>
        <end position="408"/>
    </location>
</feature>
<comment type="subcellular location">
    <subcellularLocation>
        <location evidence="1">Cell membrane</location>
        <topology evidence="1">Multi-pass membrane protein</topology>
    </subcellularLocation>
</comment>
<dbReference type="Pfam" id="PF02460">
    <property type="entry name" value="Patched"/>
    <property type="match status" value="1"/>
</dbReference>
<evidence type="ECO:0000256" key="5">
    <source>
        <dbReference type="ARBA" id="ARBA00022989"/>
    </source>
</evidence>
<dbReference type="InterPro" id="IPR057475">
    <property type="entry name" value="CUT_C"/>
</dbReference>
<feature type="compositionally biased region" description="Gly residues" evidence="8">
    <location>
        <begin position="1971"/>
        <end position="1988"/>
    </location>
</feature>
<name>A0ABD2LK29_9BILA</name>
<protein>
    <recommendedName>
        <fullName evidence="14">SSD domain-containing protein</fullName>
    </recommendedName>
</protein>
<dbReference type="PANTHER" id="PTHR10796:SF90">
    <property type="entry name" value="SSD DOMAIN-CONTAINING PROTEIN"/>
    <property type="match status" value="1"/>
</dbReference>
<feature type="transmembrane region" description="Helical" evidence="9">
    <location>
        <begin position="343"/>
        <end position="363"/>
    </location>
</feature>
<feature type="region of interest" description="Disordered" evidence="8">
    <location>
        <begin position="1956"/>
        <end position="2092"/>
    </location>
</feature>
<feature type="domain" description="SSD" evidence="10">
    <location>
        <begin position="283"/>
        <end position="442"/>
    </location>
</feature>
<dbReference type="PANTHER" id="PTHR10796">
    <property type="entry name" value="PATCHED-RELATED"/>
    <property type="match status" value="1"/>
</dbReference>